<evidence type="ECO:0000313" key="4">
    <source>
        <dbReference type="Proteomes" id="UP000604001"/>
    </source>
</evidence>
<dbReference type="PROSITE" id="PS51257">
    <property type="entry name" value="PROKAR_LIPOPROTEIN"/>
    <property type="match status" value="1"/>
</dbReference>
<protein>
    <recommendedName>
        <fullName evidence="5">Secreted protein</fullName>
    </recommendedName>
</protein>
<evidence type="ECO:0000256" key="2">
    <source>
        <dbReference type="SAM" id="SignalP"/>
    </source>
</evidence>
<proteinExistence type="predicted"/>
<feature type="region of interest" description="Disordered" evidence="1">
    <location>
        <begin position="31"/>
        <end position="92"/>
    </location>
</feature>
<evidence type="ECO:0008006" key="5">
    <source>
        <dbReference type="Google" id="ProtNLM"/>
    </source>
</evidence>
<feature type="compositionally biased region" description="Acidic residues" evidence="1">
    <location>
        <begin position="73"/>
        <end position="91"/>
    </location>
</feature>
<feature type="signal peptide" evidence="2">
    <location>
        <begin position="1"/>
        <end position="20"/>
    </location>
</feature>
<feature type="compositionally biased region" description="Low complexity" evidence="1">
    <location>
        <begin position="45"/>
        <end position="62"/>
    </location>
</feature>
<dbReference type="Proteomes" id="UP000604001">
    <property type="component" value="Unassembled WGS sequence"/>
</dbReference>
<accession>A0ABR6U568</accession>
<comment type="caution">
    <text evidence="3">The sequence shown here is derived from an EMBL/GenBank/DDBJ whole genome shotgun (WGS) entry which is preliminary data.</text>
</comment>
<feature type="chain" id="PRO_5046191665" description="Secreted protein" evidence="2">
    <location>
        <begin position="21"/>
        <end position="261"/>
    </location>
</feature>
<sequence>MSYLSSRSSAVTRPRLAALAAGVVLTAALTGCGSDDESSGGSGGSSDEVVVLDQEQVDQAVLSIDNLGPGFVVDEDDDSENGDDADEEADTDLGCLDAVDDDLEESEAKAEVSYAAVNDLESPTVDSGVSSYGSVDDVTERFERLRTALADCTSIEVSEDEVSFSLTVESNEETSSDEVEEQLNITATGTASTQGVELPVAMRLSAARVDNHVVFLSRFDLGADGALEPYTEAAVGRLLAVLDGETPDDETVVVDGSGSAA</sequence>
<gene>
    <name evidence="3" type="ORF">H7344_04660</name>
</gene>
<evidence type="ECO:0000256" key="1">
    <source>
        <dbReference type="SAM" id="MobiDB-lite"/>
    </source>
</evidence>
<reference evidence="3 4" key="1">
    <citation type="submission" date="2020-08" db="EMBL/GenBank/DDBJ databases">
        <title>novel species in genus Nocardioides.</title>
        <authorList>
            <person name="Zhang G."/>
        </authorList>
    </citation>
    <scope>NUCLEOTIDE SEQUENCE [LARGE SCALE GENOMIC DNA]</scope>
    <source>
        <strain evidence="3 4">SC8A-24</strain>
    </source>
</reference>
<organism evidence="3 4">
    <name type="scientific">Nocardioides deserti</name>
    <dbReference type="NCBI Taxonomy" id="1588644"/>
    <lineage>
        <taxon>Bacteria</taxon>
        <taxon>Bacillati</taxon>
        <taxon>Actinomycetota</taxon>
        <taxon>Actinomycetes</taxon>
        <taxon>Propionibacteriales</taxon>
        <taxon>Nocardioidaceae</taxon>
        <taxon>Nocardioides</taxon>
    </lineage>
</organism>
<dbReference type="EMBL" id="JACMYC010000002">
    <property type="protein sequence ID" value="MBC2959581.1"/>
    <property type="molecule type" value="Genomic_DNA"/>
</dbReference>
<dbReference type="RefSeq" id="WP_186344835.1">
    <property type="nucleotide sequence ID" value="NZ_BMMR01000002.1"/>
</dbReference>
<evidence type="ECO:0000313" key="3">
    <source>
        <dbReference type="EMBL" id="MBC2959581.1"/>
    </source>
</evidence>
<keyword evidence="2" id="KW-0732">Signal</keyword>
<name>A0ABR6U568_9ACTN</name>
<keyword evidence="4" id="KW-1185">Reference proteome</keyword>